<evidence type="ECO:0000313" key="2">
    <source>
        <dbReference type="Proteomes" id="UP000265520"/>
    </source>
</evidence>
<comment type="caution">
    <text evidence="1">The sequence shown here is derived from an EMBL/GenBank/DDBJ whole genome shotgun (WGS) entry which is preliminary data.</text>
</comment>
<dbReference type="Proteomes" id="UP000265520">
    <property type="component" value="Unassembled WGS sequence"/>
</dbReference>
<gene>
    <name evidence="1" type="ORF">A2U01_0015317</name>
</gene>
<accession>A0A392N5C4</accession>
<keyword evidence="2" id="KW-1185">Reference proteome</keyword>
<protein>
    <submittedName>
        <fullName evidence="1">Uncharacterized protein</fullName>
    </submittedName>
</protein>
<evidence type="ECO:0000313" key="1">
    <source>
        <dbReference type="EMBL" id="MCH94359.1"/>
    </source>
</evidence>
<sequence>MLWWWWEKYCQVQLEGHDGYRIGTARWDLSTGAQYVGVSHQCNMYSQGELEILRSFTYLEPSCY</sequence>
<dbReference type="EMBL" id="LXQA010027135">
    <property type="protein sequence ID" value="MCH94359.1"/>
    <property type="molecule type" value="Genomic_DNA"/>
</dbReference>
<dbReference type="AlphaFoldDB" id="A0A392N5C4"/>
<name>A0A392N5C4_9FABA</name>
<reference evidence="1 2" key="1">
    <citation type="journal article" date="2018" name="Front. Plant Sci.">
        <title>Red Clover (Trifolium pratense) and Zigzag Clover (T. medium) - A Picture of Genomic Similarities and Differences.</title>
        <authorList>
            <person name="Dluhosova J."/>
            <person name="Istvanek J."/>
            <person name="Nedelnik J."/>
            <person name="Repkova J."/>
        </authorList>
    </citation>
    <scope>NUCLEOTIDE SEQUENCE [LARGE SCALE GENOMIC DNA]</scope>
    <source>
        <strain evidence="2">cv. 10/8</strain>
        <tissue evidence="1">Leaf</tissue>
    </source>
</reference>
<proteinExistence type="predicted"/>
<organism evidence="1 2">
    <name type="scientific">Trifolium medium</name>
    <dbReference type="NCBI Taxonomy" id="97028"/>
    <lineage>
        <taxon>Eukaryota</taxon>
        <taxon>Viridiplantae</taxon>
        <taxon>Streptophyta</taxon>
        <taxon>Embryophyta</taxon>
        <taxon>Tracheophyta</taxon>
        <taxon>Spermatophyta</taxon>
        <taxon>Magnoliopsida</taxon>
        <taxon>eudicotyledons</taxon>
        <taxon>Gunneridae</taxon>
        <taxon>Pentapetalae</taxon>
        <taxon>rosids</taxon>
        <taxon>fabids</taxon>
        <taxon>Fabales</taxon>
        <taxon>Fabaceae</taxon>
        <taxon>Papilionoideae</taxon>
        <taxon>50 kb inversion clade</taxon>
        <taxon>NPAAA clade</taxon>
        <taxon>Hologalegina</taxon>
        <taxon>IRL clade</taxon>
        <taxon>Trifolieae</taxon>
        <taxon>Trifolium</taxon>
    </lineage>
</organism>